<feature type="compositionally biased region" description="Polar residues" evidence="1">
    <location>
        <begin position="51"/>
        <end position="60"/>
    </location>
</feature>
<dbReference type="EMBL" id="WIXI01000051">
    <property type="protein sequence ID" value="MQY49734.1"/>
    <property type="molecule type" value="Genomic_DNA"/>
</dbReference>
<dbReference type="Proteomes" id="UP000435138">
    <property type="component" value="Unassembled WGS sequence"/>
</dbReference>
<evidence type="ECO:0000313" key="2">
    <source>
        <dbReference type="EMBL" id="MQY49734.1"/>
    </source>
</evidence>
<protein>
    <submittedName>
        <fullName evidence="2">Uncharacterized protein</fullName>
    </submittedName>
</protein>
<keyword evidence="3" id="KW-1185">Reference proteome</keyword>
<reference evidence="2 3" key="1">
    <citation type="submission" date="2019-11" db="EMBL/GenBank/DDBJ databases">
        <title>Genome analysis of Rhizobacterium cereale a novel genus and species isolated from maize roots in North Spain.</title>
        <authorList>
            <person name="Menendez E."/>
            <person name="Flores-Felix J.D."/>
            <person name="Ramirez-Bahena M.-H."/>
            <person name="Igual J.M."/>
            <person name="Garcia-Fraile P."/>
            <person name="Peix A."/>
            <person name="Velazquez E."/>
        </authorList>
    </citation>
    <scope>NUCLEOTIDE SEQUENCE [LARGE SCALE GENOMIC DNA]</scope>
    <source>
        <strain evidence="2 3">RZME27</strain>
    </source>
</reference>
<feature type="region of interest" description="Disordered" evidence="1">
    <location>
        <begin position="38"/>
        <end position="77"/>
    </location>
</feature>
<evidence type="ECO:0000256" key="1">
    <source>
        <dbReference type="SAM" id="MobiDB-lite"/>
    </source>
</evidence>
<name>A0A6A8AFZ6_9HYPH</name>
<sequence>MEERADTFPAIPTKIGFACPPKKSRSFDRSLFITQQSATRLHDKNDRSKLQDTFSNTGRNSRPLKRGKNRQKLTRSAKISSYQSKIAEQMLCFFCHADQAKTKLQRSNAIQTLQKERSFVS</sequence>
<gene>
    <name evidence="2" type="ORF">GAO09_27280</name>
</gene>
<accession>A0A6A8AFZ6</accession>
<evidence type="ECO:0000313" key="3">
    <source>
        <dbReference type="Proteomes" id="UP000435138"/>
    </source>
</evidence>
<comment type="caution">
    <text evidence="2">The sequence shown here is derived from an EMBL/GenBank/DDBJ whole genome shotgun (WGS) entry which is preliminary data.</text>
</comment>
<dbReference type="AlphaFoldDB" id="A0A6A8AFZ6"/>
<feature type="compositionally biased region" description="Basic and acidic residues" evidence="1">
    <location>
        <begin position="40"/>
        <end position="50"/>
    </location>
</feature>
<feature type="compositionally biased region" description="Basic residues" evidence="1">
    <location>
        <begin position="62"/>
        <end position="75"/>
    </location>
</feature>
<dbReference type="RefSeq" id="WP_153359778.1">
    <property type="nucleotide sequence ID" value="NZ_JAYKOO010000001.1"/>
</dbReference>
<organism evidence="2 3">
    <name type="scientific">Endobacterium cereale</name>
    <dbReference type="NCBI Taxonomy" id="2663029"/>
    <lineage>
        <taxon>Bacteria</taxon>
        <taxon>Pseudomonadati</taxon>
        <taxon>Pseudomonadota</taxon>
        <taxon>Alphaproteobacteria</taxon>
        <taxon>Hyphomicrobiales</taxon>
        <taxon>Rhizobiaceae</taxon>
        <taxon>Endobacterium</taxon>
    </lineage>
</organism>
<proteinExistence type="predicted"/>